<evidence type="ECO:0000313" key="2">
    <source>
        <dbReference type="Proteomes" id="UP000829196"/>
    </source>
</evidence>
<name>A0A8T3CBS6_DENNO</name>
<sequence length="140" mass="15522">MRTKNCNQIMKKKIGDTLQLEGLSTVKVSIHVSKRGGDFCFSFPGFDRTVAGLGSCETEENGRLEPWRPGLLAAEGGGRLCGSCKWQATRGWGLHKTTGENRGWSFEVWPGSSRAIQRGKMGAVRLDFFSRSRGKQRVQN</sequence>
<evidence type="ECO:0000313" key="1">
    <source>
        <dbReference type="EMBL" id="KAI0529202.1"/>
    </source>
</evidence>
<comment type="caution">
    <text evidence="1">The sequence shown here is derived from an EMBL/GenBank/DDBJ whole genome shotgun (WGS) entry which is preliminary data.</text>
</comment>
<keyword evidence="2" id="KW-1185">Reference proteome</keyword>
<gene>
    <name evidence="1" type="ORF">KFK09_001749</name>
</gene>
<organism evidence="1 2">
    <name type="scientific">Dendrobium nobile</name>
    <name type="common">Orchid</name>
    <dbReference type="NCBI Taxonomy" id="94219"/>
    <lineage>
        <taxon>Eukaryota</taxon>
        <taxon>Viridiplantae</taxon>
        <taxon>Streptophyta</taxon>
        <taxon>Embryophyta</taxon>
        <taxon>Tracheophyta</taxon>
        <taxon>Spermatophyta</taxon>
        <taxon>Magnoliopsida</taxon>
        <taxon>Liliopsida</taxon>
        <taxon>Asparagales</taxon>
        <taxon>Orchidaceae</taxon>
        <taxon>Epidendroideae</taxon>
        <taxon>Malaxideae</taxon>
        <taxon>Dendrobiinae</taxon>
        <taxon>Dendrobium</taxon>
    </lineage>
</organism>
<reference evidence="1" key="1">
    <citation type="journal article" date="2022" name="Front. Genet.">
        <title>Chromosome-Scale Assembly of the Dendrobium nobile Genome Provides Insights Into the Molecular Mechanism of the Biosynthesis of the Medicinal Active Ingredient of Dendrobium.</title>
        <authorList>
            <person name="Xu Q."/>
            <person name="Niu S.-C."/>
            <person name="Li K.-L."/>
            <person name="Zheng P.-J."/>
            <person name="Zhang X.-J."/>
            <person name="Jia Y."/>
            <person name="Liu Y."/>
            <person name="Niu Y.-X."/>
            <person name="Yu L.-H."/>
            <person name="Chen D.-F."/>
            <person name="Zhang G.-Q."/>
        </authorList>
    </citation>
    <scope>NUCLEOTIDE SEQUENCE</scope>
    <source>
        <tissue evidence="1">Leaf</tissue>
    </source>
</reference>
<accession>A0A8T3CBS6</accession>
<dbReference type="AlphaFoldDB" id="A0A8T3CBS6"/>
<dbReference type="EMBL" id="JAGYWB010000002">
    <property type="protein sequence ID" value="KAI0529202.1"/>
    <property type="molecule type" value="Genomic_DNA"/>
</dbReference>
<proteinExistence type="predicted"/>
<dbReference type="Proteomes" id="UP000829196">
    <property type="component" value="Unassembled WGS sequence"/>
</dbReference>
<protein>
    <submittedName>
        <fullName evidence="1">Uncharacterized protein</fullName>
    </submittedName>
</protein>